<dbReference type="EMBL" id="CP091507">
    <property type="protein sequence ID" value="UOO79219.1"/>
    <property type="molecule type" value="Genomic_DNA"/>
</dbReference>
<dbReference type="EMBL" id="SLXE01000031">
    <property type="protein sequence ID" value="TCP01305.1"/>
    <property type="molecule type" value="Genomic_DNA"/>
</dbReference>
<feature type="transmembrane region" description="Helical" evidence="1">
    <location>
        <begin position="43"/>
        <end position="64"/>
    </location>
</feature>
<dbReference type="Proteomes" id="UP000829756">
    <property type="component" value="Chromosome"/>
</dbReference>
<keyword evidence="4" id="KW-1185">Reference proteome</keyword>
<dbReference type="AlphaFoldDB" id="A0AAE9GUH3"/>
<evidence type="ECO:0000313" key="3">
    <source>
        <dbReference type="EMBL" id="UOO79219.1"/>
    </source>
</evidence>
<reference evidence="3" key="3">
    <citation type="journal article" date="2022" name="Res Sq">
        <title>Evolution of multicellular longitudinally dividing oral cavity symbionts (Neisseriaceae).</title>
        <authorList>
            <person name="Nyongesa S."/>
            <person name="Weber P."/>
            <person name="Bernet E."/>
            <person name="Pullido F."/>
            <person name="Nieckarz M."/>
            <person name="Delaby M."/>
            <person name="Nieves C."/>
            <person name="Viehboeck T."/>
            <person name="Krause N."/>
            <person name="Rivera-Millot A."/>
            <person name="Nakamura A."/>
            <person name="Vischer N."/>
            <person name="VanNieuwenhze M."/>
            <person name="Brun Y."/>
            <person name="Cava F."/>
            <person name="Bulgheresi S."/>
            <person name="Veyrier F."/>
        </authorList>
    </citation>
    <scope>NUCLEOTIDE SEQUENCE</scope>
    <source>
        <strain evidence="3">1258/02</strain>
    </source>
</reference>
<evidence type="ECO:0000313" key="4">
    <source>
        <dbReference type="Proteomes" id="UP000294721"/>
    </source>
</evidence>
<reference evidence="2 4" key="1">
    <citation type="submission" date="2019-03" db="EMBL/GenBank/DDBJ databases">
        <title>Genomic Encyclopedia of Type Strains, Phase IV (KMG-IV): sequencing the most valuable type-strain genomes for metagenomic binning, comparative biology and taxonomic classification.</title>
        <authorList>
            <person name="Goeker M."/>
        </authorList>
    </citation>
    <scope>NUCLEOTIDE SEQUENCE [LARGE SCALE GENOMIC DNA]</scope>
    <source>
        <strain evidence="2 4">DSM 17474</strain>
    </source>
</reference>
<protein>
    <submittedName>
        <fullName evidence="3">DUF4381 domain-containing protein</fullName>
    </submittedName>
</protein>
<name>A0AAE9GUH3_9NEIS</name>
<keyword evidence="1" id="KW-0812">Transmembrane</keyword>
<sequence length="66" mass="7653">MSTEKIYYTIIILVSALSVLLSPFFYIRRGKPQSSRPAARMGWWLIIASNILVALVLFAVWYFWLA</sequence>
<reference evidence="3" key="2">
    <citation type="submission" date="2021-12" db="EMBL/GenBank/DDBJ databases">
        <authorList>
            <person name="Veyrier F.J."/>
        </authorList>
    </citation>
    <scope>NUCLEOTIDE SEQUENCE</scope>
    <source>
        <strain evidence="3">1258/02</strain>
    </source>
</reference>
<dbReference type="RefSeq" id="WP_132954597.1">
    <property type="nucleotide sequence ID" value="NZ_CALJUB010000144.1"/>
</dbReference>
<proteinExistence type="predicted"/>
<gene>
    <name evidence="2" type="ORF">EV680_1314</name>
    <name evidence="3" type="ORF">LVJ78_11100</name>
</gene>
<evidence type="ECO:0000256" key="1">
    <source>
        <dbReference type="SAM" id="Phobius"/>
    </source>
</evidence>
<evidence type="ECO:0000313" key="2">
    <source>
        <dbReference type="EMBL" id="TCP01305.1"/>
    </source>
</evidence>
<keyword evidence="1" id="KW-0472">Membrane</keyword>
<keyword evidence="1" id="KW-1133">Transmembrane helix</keyword>
<organism evidence="3 5">
    <name type="scientific">Uruburuella suis</name>
    <dbReference type="NCBI Taxonomy" id="252130"/>
    <lineage>
        <taxon>Bacteria</taxon>
        <taxon>Pseudomonadati</taxon>
        <taxon>Pseudomonadota</taxon>
        <taxon>Betaproteobacteria</taxon>
        <taxon>Neisseriales</taxon>
        <taxon>Neisseriaceae</taxon>
        <taxon>Uruburuella</taxon>
    </lineage>
</organism>
<feature type="transmembrane region" description="Helical" evidence="1">
    <location>
        <begin position="6"/>
        <end position="27"/>
    </location>
</feature>
<dbReference type="Proteomes" id="UP000294721">
    <property type="component" value="Unassembled WGS sequence"/>
</dbReference>
<accession>A0AAE9GUH3</accession>
<evidence type="ECO:0000313" key="5">
    <source>
        <dbReference type="Proteomes" id="UP000829756"/>
    </source>
</evidence>
<dbReference type="KEGG" id="usu:LVJ78_11100"/>